<reference evidence="7 8" key="1">
    <citation type="journal article" date="2022" name="bioRxiv">
        <title>Ecology and evolution of chlamydial symbionts of arthropods.</title>
        <authorList>
            <person name="Halter T."/>
            <person name="Koestlbacher S."/>
            <person name="Collingro A."/>
            <person name="Sixt B.S."/>
            <person name="Toenshoff E.R."/>
            <person name="Hendrickx F."/>
            <person name="Kostanjsek R."/>
            <person name="Horn M."/>
        </authorList>
    </citation>
    <scope>NUCLEOTIDE SEQUENCE [LARGE SCALE GENOMIC DNA]</scope>
    <source>
        <strain evidence="7">W744xW776</strain>
    </source>
</reference>
<feature type="transmembrane region" description="Helical" evidence="6">
    <location>
        <begin position="552"/>
        <end position="579"/>
    </location>
</feature>
<dbReference type="Proteomes" id="UP000826014">
    <property type="component" value="Chromosome"/>
</dbReference>
<dbReference type="InterPro" id="IPR045035">
    <property type="entry name" value="YSL-like"/>
</dbReference>
<feature type="transmembrane region" description="Helical" evidence="6">
    <location>
        <begin position="195"/>
        <end position="211"/>
    </location>
</feature>
<sequence length="614" mass="65662">MKNITEKAPREFTLRAILLGMILGLVFAVGNAYLGLKIGTTVSASIPAAVLSMAILRTFCKKVSILENNLVQTIASVGEGLAAGVIFTVPALFFLGERLSAWRIFVLAALGGILGVLFMIPMRRYIIVHEHKRFPFPEGTACAQILQAGTSSQKMAFFAFLGIIVGAIHKCFSGAFQLLKETPKWVLPFFQKTEFSMDCTAALLGVGFIVGSRITSLLLWGGALGWWILIPLIQLFGSNQTVIFPATIPVAQMSAEEIWANYIRYIGAGAVAIGGLISLIKITPIIRKTFSVGLTELFQRTPRKNIPRTDRDISLRWLIVGSLAIIITLWLLPGSAMNLTTIVLLAVLGFFFVAVTSLTVGIVGSTSNPVSGMTLTTLLLTCLIFVAIGWTERIYLIAALTMSVVVNIAIALAGTTSQDLKTGFLLGATPRWQQIAEIIGIFLPALAIGTTLYLLDQAYGLGSAELPAPQGTMMALIAKGVIQGNIPVTLILVGVLLGLSMELLRLPVLPFALGLYLPLSLSTAMMLGGIVSFFVKKREKTTHMTMASEKGILAASGLVAGDACTGVIIALLTVLGIIPAIEHPFFSNAISLSVFLLLAVGLGAICFYRRDKTS</sequence>
<dbReference type="PANTHER" id="PTHR31645:SF0">
    <property type="entry name" value="OLIGOPEPTIDE TRANSPORTER YGL114W-RELATED"/>
    <property type="match status" value="1"/>
</dbReference>
<keyword evidence="4 6" id="KW-1133">Transmembrane helix</keyword>
<proteinExistence type="predicted"/>
<dbReference type="PANTHER" id="PTHR31645">
    <property type="entry name" value="OLIGOPEPTIDE TRANSPORTER YGL114W-RELATED"/>
    <property type="match status" value="1"/>
</dbReference>
<feature type="transmembrane region" description="Helical" evidence="6">
    <location>
        <begin position="12"/>
        <end position="34"/>
    </location>
</feature>
<organism evidence="7 8">
    <name type="scientific">Candidatus Rhabdochlamydia oedothoracis</name>
    <dbReference type="NCBI Taxonomy" id="2720720"/>
    <lineage>
        <taxon>Bacteria</taxon>
        <taxon>Pseudomonadati</taxon>
        <taxon>Chlamydiota</taxon>
        <taxon>Chlamydiia</taxon>
        <taxon>Parachlamydiales</taxon>
        <taxon>Candidatus Rhabdochlamydiaceae</taxon>
        <taxon>Candidatus Rhabdochlamydia</taxon>
    </lineage>
</organism>
<dbReference type="EMBL" id="CP075587">
    <property type="protein sequence ID" value="QYF47943.1"/>
    <property type="molecule type" value="Genomic_DNA"/>
</dbReference>
<protein>
    <submittedName>
        <fullName evidence="7">OPT oligopeptide transporter protein</fullName>
    </submittedName>
</protein>
<keyword evidence="5 6" id="KW-0472">Membrane</keyword>
<feature type="transmembrane region" description="Helical" evidence="6">
    <location>
        <begin position="585"/>
        <end position="608"/>
    </location>
</feature>
<dbReference type="NCBIfam" id="TIGR00733">
    <property type="entry name" value="OPT family oligopeptide transporter"/>
    <property type="match status" value="1"/>
</dbReference>
<dbReference type="InterPro" id="IPR004813">
    <property type="entry name" value="OPT"/>
</dbReference>
<feature type="transmembrane region" description="Helical" evidence="6">
    <location>
        <begin position="155"/>
        <end position="175"/>
    </location>
</feature>
<feature type="transmembrane region" description="Helical" evidence="6">
    <location>
        <begin position="435"/>
        <end position="455"/>
    </location>
</feature>
<feature type="transmembrane region" description="Helical" evidence="6">
    <location>
        <begin position="101"/>
        <end position="120"/>
    </location>
</feature>
<evidence type="ECO:0000256" key="6">
    <source>
        <dbReference type="SAM" id="Phobius"/>
    </source>
</evidence>
<evidence type="ECO:0000256" key="4">
    <source>
        <dbReference type="ARBA" id="ARBA00022989"/>
    </source>
</evidence>
<feature type="transmembrane region" description="Helical" evidence="6">
    <location>
        <begin position="508"/>
        <end position="531"/>
    </location>
</feature>
<gene>
    <name evidence="7" type="ORF">RHABOEDO_000009</name>
</gene>
<feature type="transmembrane region" description="Helical" evidence="6">
    <location>
        <begin position="218"/>
        <end position="237"/>
    </location>
</feature>
<feature type="transmembrane region" description="Helical" evidence="6">
    <location>
        <begin position="339"/>
        <end position="363"/>
    </location>
</feature>
<evidence type="ECO:0000256" key="2">
    <source>
        <dbReference type="ARBA" id="ARBA00022448"/>
    </source>
</evidence>
<dbReference type="InterPro" id="IPR004814">
    <property type="entry name" value="Oligopep_transpt"/>
</dbReference>
<evidence type="ECO:0000313" key="7">
    <source>
        <dbReference type="EMBL" id="QYF47943.1"/>
    </source>
</evidence>
<dbReference type="Pfam" id="PF03169">
    <property type="entry name" value="OPT"/>
    <property type="match status" value="1"/>
</dbReference>
<comment type="subcellular location">
    <subcellularLocation>
        <location evidence="1">Membrane</location>
        <topology evidence="1">Multi-pass membrane protein</topology>
    </subcellularLocation>
</comment>
<feature type="transmembrane region" description="Helical" evidence="6">
    <location>
        <begin position="40"/>
        <end position="59"/>
    </location>
</feature>
<dbReference type="NCBIfam" id="TIGR00728">
    <property type="entry name" value="OPT_sfam"/>
    <property type="match status" value="1"/>
</dbReference>
<evidence type="ECO:0000256" key="3">
    <source>
        <dbReference type="ARBA" id="ARBA00022692"/>
    </source>
</evidence>
<evidence type="ECO:0000313" key="8">
    <source>
        <dbReference type="Proteomes" id="UP000826014"/>
    </source>
</evidence>
<feature type="transmembrane region" description="Helical" evidence="6">
    <location>
        <begin position="394"/>
        <end position="414"/>
    </location>
</feature>
<accession>A0ABX8UY65</accession>
<keyword evidence="2" id="KW-0813">Transport</keyword>
<dbReference type="RefSeq" id="WP_215217734.1">
    <property type="nucleotide sequence ID" value="NZ_CP075587.1"/>
</dbReference>
<feature type="transmembrane region" description="Helical" evidence="6">
    <location>
        <begin position="262"/>
        <end position="280"/>
    </location>
</feature>
<name>A0ABX8UY65_9BACT</name>
<feature type="transmembrane region" description="Helical" evidence="6">
    <location>
        <begin position="71"/>
        <end position="95"/>
    </location>
</feature>
<keyword evidence="8" id="KW-1185">Reference proteome</keyword>
<feature type="transmembrane region" description="Helical" evidence="6">
    <location>
        <begin position="313"/>
        <end position="333"/>
    </location>
</feature>
<keyword evidence="3 6" id="KW-0812">Transmembrane</keyword>
<evidence type="ECO:0000256" key="1">
    <source>
        <dbReference type="ARBA" id="ARBA00004141"/>
    </source>
</evidence>
<evidence type="ECO:0000256" key="5">
    <source>
        <dbReference type="ARBA" id="ARBA00023136"/>
    </source>
</evidence>